<gene>
    <name evidence="2" type="ORF">COD19_10875</name>
</gene>
<keyword evidence="1" id="KW-1133">Transmembrane helix</keyword>
<reference evidence="2 3" key="1">
    <citation type="submission" date="2017-09" db="EMBL/GenBank/DDBJ databases">
        <title>Large-scale bioinformatics analysis of Bacillus genomes uncovers conserved roles of natural products in bacterial physiology.</title>
        <authorList>
            <consortium name="Agbiome Team Llc"/>
            <person name="Bleich R.M."/>
            <person name="Grubbs K.J."/>
            <person name="Santa Maria K.C."/>
            <person name="Allen S.E."/>
            <person name="Farag S."/>
            <person name="Shank E.A."/>
            <person name="Bowers A."/>
        </authorList>
    </citation>
    <scope>NUCLEOTIDE SEQUENCE [LARGE SCALE GENOMIC DNA]</scope>
    <source>
        <strain evidence="2 3">AFS040105</strain>
    </source>
</reference>
<evidence type="ECO:0000313" key="3">
    <source>
        <dbReference type="Proteomes" id="UP000225766"/>
    </source>
</evidence>
<feature type="transmembrane region" description="Helical" evidence="1">
    <location>
        <begin position="20"/>
        <end position="38"/>
    </location>
</feature>
<dbReference type="AlphaFoldDB" id="A0A2C1LWK3"/>
<name>A0A2C1LWK3_BACCE</name>
<proteinExistence type="predicted"/>
<accession>A0A2C1LWK3</accession>
<protein>
    <submittedName>
        <fullName evidence="2">Uncharacterized protein</fullName>
    </submittedName>
</protein>
<comment type="caution">
    <text evidence="2">The sequence shown here is derived from an EMBL/GenBank/DDBJ whole genome shotgun (WGS) entry which is preliminary data.</text>
</comment>
<keyword evidence="1" id="KW-0812">Transmembrane</keyword>
<evidence type="ECO:0000256" key="1">
    <source>
        <dbReference type="SAM" id="Phobius"/>
    </source>
</evidence>
<sequence>MIWETLYFLIELSGIADTTVAYKTLPMIFYTTFAFFLANFFRKSVLPLIITLVIFLTQGLINNLLFKMFKEVAHFSVFSHSILQHH</sequence>
<feature type="transmembrane region" description="Helical" evidence="1">
    <location>
        <begin position="45"/>
        <end position="66"/>
    </location>
</feature>
<dbReference type="EMBL" id="NUMG01000010">
    <property type="protein sequence ID" value="PGU02828.1"/>
    <property type="molecule type" value="Genomic_DNA"/>
</dbReference>
<organism evidence="2 3">
    <name type="scientific">Bacillus cereus</name>
    <dbReference type="NCBI Taxonomy" id="1396"/>
    <lineage>
        <taxon>Bacteria</taxon>
        <taxon>Bacillati</taxon>
        <taxon>Bacillota</taxon>
        <taxon>Bacilli</taxon>
        <taxon>Bacillales</taxon>
        <taxon>Bacillaceae</taxon>
        <taxon>Bacillus</taxon>
        <taxon>Bacillus cereus group</taxon>
    </lineage>
</organism>
<evidence type="ECO:0000313" key="2">
    <source>
        <dbReference type="EMBL" id="PGU02828.1"/>
    </source>
</evidence>
<keyword evidence="1" id="KW-0472">Membrane</keyword>
<dbReference type="Proteomes" id="UP000225766">
    <property type="component" value="Unassembled WGS sequence"/>
</dbReference>